<feature type="region of interest" description="Disordered" evidence="1">
    <location>
        <begin position="126"/>
        <end position="158"/>
    </location>
</feature>
<dbReference type="GeneID" id="41975180"/>
<protein>
    <submittedName>
        <fullName evidence="2">Uncharacterized protein</fullName>
    </submittedName>
</protein>
<proteinExistence type="predicted"/>
<feature type="compositionally biased region" description="Low complexity" evidence="1">
    <location>
        <begin position="1"/>
        <end position="13"/>
    </location>
</feature>
<keyword evidence="3" id="KW-1185">Reference proteome</keyword>
<reference evidence="2 3" key="1">
    <citation type="submission" date="2019-06" db="EMBL/GenBank/DDBJ databases">
        <title>Draft genome sequence of the filamentous fungus Phialemoniopsis curvata isolated from diesel fuel.</title>
        <authorList>
            <person name="Varaljay V.A."/>
            <person name="Lyon W.J."/>
            <person name="Crouch A.L."/>
            <person name="Drake C.E."/>
            <person name="Hollomon J.M."/>
            <person name="Nadeau L.J."/>
            <person name="Nunn H.S."/>
            <person name="Stevenson B.S."/>
            <person name="Bojanowski C.L."/>
            <person name="Crookes-Goodson W.J."/>
        </authorList>
    </citation>
    <scope>NUCLEOTIDE SEQUENCE [LARGE SCALE GENOMIC DNA]</scope>
    <source>
        <strain evidence="2 3">D216</strain>
    </source>
</reference>
<name>A0A507ANN3_9PEZI</name>
<dbReference type="AlphaFoldDB" id="A0A507ANN3"/>
<evidence type="ECO:0000313" key="3">
    <source>
        <dbReference type="Proteomes" id="UP000319257"/>
    </source>
</evidence>
<dbReference type="InParanoid" id="A0A507ANN3"/>
<feature type="region of interest" description="Disordered" evidence="1">
    <location>
        <begin position="1"/>
        <end position="30"/>
    </location>
</feature>
<gene>
    <name evidence="2" type="ORF">E0L32_007733</name>
</gene>
<feature type="compositionally biased region" description="Polar residues" evidence="1">
    <location>
        <begin position="14"/>
        <end position="23"/>
    </location>
</feature>
<organism evidence="2 3">
    <name type="scientific">Thyridium curvatum</name>
    <dbReference type="NCBI Taxonomy" id="1093900"/>
    <lineage>
        <taxon>Eukaryota</taxon>
        <taxon>Fungi</taxon>
        <taxon>Dikarya</taxon>
        <taxon>Ascomycota</taxon>
        <taxon>Pezizomycotina</taxon>
        <taxon>Sordariomycetes</taxon>
        <taxon>Sordariomycetidae</taxon>
        <taxon>Thyridiales</taxon>
        <taxon>Thyridiaceae</taxon>
        <taxon>Thyridium</taxon>
    </lineage>
</organism>
<accession>A0A507ANN3</accession>
<dbReference type="EMBL" id="SKBQ01000048">
    <property type="protein sequence ID" value="TPX11522.1"/>
    <property type="molecule type" value="Genomic_DNA"/>
</dbReference>
<dbReference type="Proteomes" id="UP000319257">
    <property type="component" value="Unassembled WGS sequence"/>
</dbReference>
<comment type="caution">
    <text evidence="2">The sequence shown here is derived from an EMBL/GenBank/DDBJ whole genome shotgun (WGS) entry which is preliminary data.</text>
</comment>
<evidence type="ECO:0000313" key="2">
    <source>
        <dbReference type="EMBL" id="TPX11522.1"/>
    </source>
</evidence>
<dbReference type="RefSeq" id="XP_030993233.1">
    <property type="nucleotide sequence ID" value="XM_031142510.1"/>
</dbReference>
<sequence length="242" mass="24837">MTSIASLSTTTTLQDNGPYSLNTGPHAPRQFPPEVNLYSGGTFSRAFYLGPHQEQPLYAVSTHSGWSGKADVVLHATADGAAKSPVMATYKADALHLRAAVVLPGGDERTVKYTGLTARGRAFEAATGGGGKREQFEWSTGWGGGSGRGLGASDTQGRRLVRGSTGETVATSAPAATSGRKQFAIQFVGSGASGELGEEFAVLAVISALGMWDQSRRRNRTGPIAGAFSGGGGVVNSANAGM</sequence>
<dbReference type="OrthoDB" id="5073671at2759"/>
<evidence type="ECO:0000256" key="1">
    <source>
        <dbReference type="SAM" id="MobiDB-lite"/>
    </source>
</evidence>
<feature type="compositionally biased region" description="Gly residues" evidence="1">
    <location>
        <begin position="141"/>
        <end position="150"/>
    </location>
</feature>